<evidence type="ECO:0000313" key="2">
    <source>
        <dbReference type="EMBL" id="REE95864.1"/>
    </source>
</evidence>
<dbReference type="CDD" id="cd02440">
    <property type="entry name" value="AdoMet_MTases"/>
    <property type="match status" value="1"/>
</dbReference>
<sequence>MLPHGDRAETEGVRGRVNWIIGLVAAGLLVNGLRLRRRVTGLGVLPPARAVHLMDGHTPILAQDADVPDHVLRTAADHARGNGLGMLDLVPADLPVQQALDLVRHVDPRAYRKDRFGLGRGAGYAVLLEDDALERSRTETTTGLDAGEMGEATTRLRFYVDAADMAVAPFPATDRIGQRRAWLRSQALALPSSLALPQTSYLTGAGYLLALSGLLIDLRLGLGLVALYSLMPYLIFVGTPIKPADLHSAAWLRIVHTPLTIWRTLCAARTRWERALLARREEARAGYRADIEAGVERFLGERREDCPWCGARDLAPHLVTRDTIQVKPGRFPLERCRRCRHIFQNPQLTIEGLDFYYRDAYDGLGDQAAERILSGTSGDYIDRARLVERFTTPRAWLDVGTGKGHFCRSARTVFPDTEFDGLDMGDGVEEAARRGWIGRSFRRSFLDVGAEMAGRYDVVSMNHYLEHTLDPHAELDMAAKMLDPGGYLLMEMPDPESPFATLLRGLYLPYLPPQHLHMIPLGNLREALSTRGFEVVAVQRREARRGLDITPAAASIVSLMGIDVERPWNGARPPGPARYLRANAALLLAVPIVGVGVLLDLLSLPFLRGDRSNTYRLLARKQPA</sequence>
<reference evidence="2 3" key="1">
    <citation type="submission" date="2018-08" db="EMBL/GenBank/DDBJ databases">
        <title>Sequencing the genomes of 1000 actinobacteria strains.</title>
        <authorList>
            <person name="Klenk H.-P."/>
        </authorList>
    </citation>
    <scope>NUCLEOTIDE SEQUENCE [LARGE SCALE GENOMIC DNA]</scope>
    <source>
        <strain evidence="2 3">DSM 43927</strain>
    </source>
</reference>
<dbReference type="Proteomes" id="UP000256661">
    <property type="component" value="Unassembled WGS sequence"/>
</dbReference>
<comment type="caution">
    <text evidence="2">The sequence shown here is derived from an EMBL/GenBank/DDBJ whole genome shotgun (WGS) entry which is preliminary data.</text>
</comment>
<proteinExistence type="predicted"/>
<keyword evidence="2" id="KW-0489">Methyltransferase</keyword>
<gene>
    <name evidence="2" type="ORF">DFJ69_1278</name>
</gene>
<dbReference type="AlphaFoldDB" id="A0A3D9STG7"/>
<dbReference type="GO" id="GO:0008168">
    <property type="term" value="F:methyltransferase activity"/>
    <property type="evidence" value="ECO:0007669"/>
    <property type="project" value="UniProtKB-KW"/>
</dbReference>
<keyword evidence="1" id="KW-0812">Transmembrane</keyword>
<evidence type="ECO:0000256" key="1">
    <source>
        <dbReference type="SAM" id="Phobius"/>
    </source>
</evidence>
<dbReference type="Pfam" id="PF13489">
    <property type="entry name" value="Methyltransf_23"/>
    <property type="match status" value="1"/>
</dbReference>
<dbReference type="GO" id="GO:0032259">
    <property type="term" value="P:methylation"/>
    <property type="evidence" value="ECO:0007669"/>
    <property type="project" value="UniProtKB-KW"/>
</dbReference>
<dbReference type="PANTHER" id="PTHR43861">
    <property type="entry name" value="TRANS-ACONITATE 2-METHYLTRANSFERASE-RELATED"/>
    <property type="match status" value="1"/>
</dbReference>
<keyword evidence="2" id="KW-0808">Transferase</keyword>
<keyword evidence="1" id="KW-0472">Membrane</keyword>
<dbReference type="SUPFAM" id="SSF53335">
    <property type="entry name" value="S-adenosyl-L-methionine-dependent methyltransferases"/>
    <property type="match status" value="1"/>
</dbReference>
<keyword evidence="1" id="KW-1133">Transmembrane helix</keyword>
<keyword evidence="3" id="KW-1185">Reference proteome</keyword>
<dbReference type="Gene3D" id="3.40.50.150">
    <property type="entry name" value="Vaccinia Virus protein VP39"/>
    <property type="match status" value="1"/>
</dbReference>
<evidence type="ECO:0000313" key="3">
    <source>
        <dbReference type="Proteomes" id="UP000256661"/>
    </source>
</evidence>
<dbReference type="InterPro" id="IPR029063">
    <property type="entry name" value="SAM-dependent_MTases_sf"/>
</dbReference>
<feature type="transmembrane region" description="Helical" evidence="1">
    <location>
        <begin position="584"/>
        <end position="607"/>
    </location>
</feature>
<protein>
    <submittedName>
        <fullName evidence="2">Methyltransferase family protein</fullName>
    </submittedName>
</protein>
<accession>A0A3D9STG7</accession>
<organism evidence="2 3">
    <name type="scientific">Thermomonospora umbrina</name>
    <dbReference type="NCBI Taxonomy" id="111806"/>
    <lineage>
        <taxon>Bacteria</taxon>
        <taxon>Bacillati</taxon>
        <taxon>Actinomycetota</taxon>
        <taxon>Actinomycetes</taxon>
        <taxon>Streptosporangiales</taxon>
        <taxon>Thermomonosporaceae</taxon>
        <taxon>Thermomonospora</taxon>
    </lineage>
</organism>
<name>A0A3D9STG7_9ACTN</name>
<dbReference type="EMBL" id="QTTT01000001">
    <property type="protein sequence ID" value="REE95864.1"/>
    <property type="molecule type" value="Genomic_DNA"/>
</dbReference>